<keyword evidence="1" id="KW-1133">Transmembrane helix</keyword>
<feature type="transmembrane region" description="Helical" evidence="1">
    <location>
        <begin position="51"/>
        <end position="73"/>
    </location>
</feature>
<keyword evidence="3" id="KW-1185">Reference proteome</keyword>
<feature type="transmembrane region" description="Helical" evidence="1">
    <location>
        <begin position="93"/>
        <end position="115"/>
    </location>
</feature>
<reference evidence="2" key="1">
    <citation type="submission" date="2022-01" db="EMBL/GenBank/DDBJ databases">
        <title>Genome Sequence Resource for Two Populations of Ditylenchus destructor, the Migratory Endoparasitic Phytonematode.</title>
        <authorList>
            <person name="Zhang H."/>
            <person name="Lin R."/>
            <person name="Xie B."/>
        </authorList>
    </citation>
    <scope>NUCLEOTIDE SEQUENCE</scope>
    <source>
        <strain evidence="2">BazhouSP</strain>
    </source>
</reference>
<proteinExistence type="predicted"/>
<accession>A0AAD4MSN7</accession>
<comment type="caution">
    <text evidence="2">The sequence shown here is derived from an EMBL/GenBank/DDBJ whole genome shotgun (WGS) entry which is preliminary data.</text>
</comment>
<dbReference type="EMBL" id="JAKKPZ010000093">
    <property type="protein sequence ID" value="KAI1702773.1"/>
    <property type="molecule type" value="Genomic_DNA"/>
</dbReference>
<dbReference type="AlphaFoldDB" id="A0AAD4MSN7"/>
<evidence type="ECO:0000256" key="1">
    <source>
        <dbReference type="SAM" id="Phobius"/>
    </source>
</evidence>
<dbReference type="InterPro" id="IPR019429">
    <property type="entry name" value="7TM_GPCR_serpentine_rcpt_Sri"/>
</dbReference>
<evidence type="ECO:0000313" key="2">
    <source>
        <dbReference type="EMBL" id="KAI1702773.1"/>
    </source>
</evidence>
<feature type="transmembrane region" description="Helical" evidence="1">
    <location>
        <begin position="20"/>
        <end position="39"/>
    </location>
</feature>
<gene>
    <name evidence="2" type="ORF">DdX_15283</name>
</gene>
<keyword evidence="1" id="KW-0472">Membrane</keyword>
<organism evidence="2 3">
    <name type="scientific">Ditylenchus destructor</name>
    <dbReference type="NCBI Taxonomy" id="166010"/>
    <lineage>
        <taxon>Eukaryota</taxon>
        <taxon>Metazoa</taxon>
        <taxon>Ecdysozoa</taxon>
        <taxon>Nematoda</taxon>
        <taxon>Chromadorea</taxon>
        <taxon>Rhabditida</taxon>
        <taxon>Tylenchina</taxon>
        <taxon>Tylenchomorpha</taxon>
        <taxon>Sphaerularioidea</taxon>
        <taxon>Anguinidae</taxon>
        <taxon>Anguininae</taxon>
        <taxon>Ditylenchus</taxon>
    </lineage>
</organism>
<evidence type="ECO:0000313" key="3">
    <source>
        <dbReference type="Proteomes" id="UP001201812"/>
    </source>
</evidence>
<sequence>MMVSGDEFNTADLAQFHVKMDLGFISALFANALAIYLIIWKSGTMGHYKWFLLNICLMSVFIDVYVSFIVSLYPLLPIWGYCSTGLLTRFGVLWGAIFPIAFLIEGLGLCGLSLLNASLYRLATVLNFQHKMTTPIGITTIVLLQIGYLLRSFALAFMVCLDIRDQQPSIIEETVQVKI</sequence>
<dbReference type="Proteomes" id="UP001201812">
    <property type="component" value="Unassembled WGS sequence"/>
</dbReference>
<dbReference type="Pfam" id="PF10327">
    <property type="entry name" value="7TM_GPCR_Sri"/>
    <property type="match status" value="1"/>
</dbReference>
<protein>
    <submittedName>
        <fullName evidence="2">Serpentine type 7TM GPCR chemoreceptor sri domain-containing protein</fullName>
    </submittedName>
</protein>
<feature type="transmembrane region" description="Helical" evidence="1">
    <location>
        <begin position="136"/>
        <end position="159"/>
    </location>
</feature>
<keyword evidence="1" id="KW-0812">Transmembrane</keyword>
<name>A0AAD4MSN7_9BILA</name>